<reference evidence="3" key="1">
    <citation type="journal article" date="2015" name="Genome Announc.">
        <title>Whole-Genome Sequences of 80 Environmental and Clinical Isolates of Burkholderia pseudomallei.</title>
        <authorList>
            <person name="Johnson S.L."/>
            <person name="Baker A.L."/>
            <person name="Chain P.S."/>
            <person name="Currie B.J."/>
            <person name="Daligault H.E."/>
            <person name="Davenport K.W."/>
            <person name="Davis C.B."/>
            <person name="Inglis T.J."/>
            <person name="Kaestli M."/>
            <person name="Koren S."/>
            <person name="Mayo M."/>
            <person name="Merritt A.J."/>
            <person name="Price E.P."/>
            <person name="Sarovich D.S."/>
            <person name="Warner J."/>
            <person name="Rosovitz M.J."/>
        </authorList>
    </citation>
    <scope>NUCLEOTIDE SEQUENCE [LARGE SCALE GENOMIC DNA]</scope>
    <source>
        <strain evidence="3">DSM 2030</strain>
    </source>
</reference>
<dbReference type="eggNOG" id="COG4392">
    <property type="taxonomic scope" value="Bacteria"/>
</dbReference>
<dbReference type="AlphaFoldDB" id="A0A097ANU5"/>
<dbReference type="EMBL" id="CP009170">
    <property type="protein sequence ID" value="AIS51481.1"/>
    <property type="molecule type" value="Genomic_DNA"/>
</dbReference>
<evidence type="ECO:0000313" key="3">
    <source>
        <dbReference type="Proteomes" id="UP000029669"/>
    </source>
</evidence>
<keyword evidence="1" id="KW-0472">Membrane</keyword>
<feature type="transmembrane region" description="Helical" evidence="1">
    <location>
        <begin position="88"/>
        <end position="106"/>
    </location>
</feature>
<protein>
    <submittedName>
        <fullName evidence="2">Branched-chain amino acid transport</fullName>
    </submittedName>
</protein>
<name>A0A097ANU5_THEKI</name>
<gene>
    <name evidence="2" type="ORF">TKV_c02760</name>
</gene>
<evidence type="ECO:0000313" key="2">
    <source>
        <dbReference type="EMBL" id="AIS51481.1"/>
    </source>
</evidence>
<feature type="transmembrane region" description="Helical" evidence="1">
    <location>
        <begin position="39"/>
        <end position="57"/>
    </location>
</feature>
<evidence type="ECO:0000256" key="1">
    <source>
        <dbReference type="SAM" id="Phobius"/>
    </source>
</evidence>
<organism evidence="2 3">
    <name type="scientific">Thermoanaerobacter kivui</name>
    <name type="common">Acetogenium kivui</name>
    <dbReference type="NCBI Taxonomy" id="2325"/>
    <lineage>
        <taxon>Bacteria</taxon>
        <taxon>Bacillati</taxon>
        <taxon>Bacillota</taxon>
        <taxon>Clostridia</taxon>
        <taxon>Thermoanaerobacterales</taxon>
        <taxon>Thermoanaerobacteraceae</taxon>
        <taxon>Thermoanaerobacter</taxon>
    </lineage>
</organism>
<dbReference type="RefSeq" id="WP_049684449.1">
    <property type="nucleotide sequence ID" value="NZ_CP009170.1"/>
</dbReference>
<accession>A0A097ANU5</accession>
<proteinExistence type="predicted"/>
<dbReference type="STRING" id="2325.TKV_c02760"/>
<keyword evidence="1" id="KW-0812">Transmembrane</keyword>
<dbReference type="Pfam" id="PF05437">
    <property type="entry name" value="AzlD"/>
    <property type="match status" value="1"/>
</dbReference>
<feature type="transmembrane region" description="Helical" evidence="1">
    <location>
        <begin position="63"/>
        <end position="81"/>
    </location>
</feature>
<keyword evidence="1" id="KW-1133">Transmembrane helix</keyword>
<dbReference type="KEGG" id="tki:TKV_c02760"/>
<feature type="transmembrane region" description="Helical" evidence="1">
    <location>
        <begin position="6"/>
        <end position="27"/>
    </location>
</feature>
<dbReference type="InterPro" id="IPR008407">
    <property type="entry name" value="Brnchd-chn_aa_trnsp_AzlD"/>
</dbReference>
<dbReference type="Proteomes" id="UP000029669">
    <property type="component" value="Chromosome"/>
</dbReference>
<dbReference type="OrthoDB" id="9811308at2"/>
<sequence length="107" mass="11999">MGTKFIISVIGMFLVTYIPRFMPVYGLTKIELPQAVKSFLEYVPVAVLSALLFPVIFIKDGRLFLALSNIYLLSAIPTFIAAYFTRKLFTPVVVGIVSYVILSFIIK</sequence>
<keyword evidence="3" id="KW-1185">Reference proteome</keyword>
<dbReference type="HOGENOM" id="CLU_157896_0_1_9"/>